<dbReference type="InterPro" id="IPR019775">
    <property type="entry name" value="WD40_repeat_CS"/>
</dbReference>
<dbReference type="Gene3D" id="2.130.10.10">
    <property type="entry name" value="YVTN repeat-like/Quinoprotein amine dehydrogenase"/>
    <property type="match status" value="1"/>
</dbReference>
<accession>X6PDH1</accession>
<dbReference type="SUPFAM" id="SSF50978">
    <property type="entry name" value="WD40 repeat-like"/>
    <property type="match status" value="1"/>
</dbReference>
<evidence type="ECO:0000256" key="1">
    <source>
        <dbReference type="ARBA" id="ARBA00022574"/>
    </source>
</evidence>
<gene>
    <name evidence="5" type="ORF">RFI_00958</name>
</gene>
<dbReference type="PANTHER" id="PTHR19848">
    <property type="entry name" value="WD40 REPEAT PROTEIN"/>
    <property type="match status" value="1"/>
</dbReference>
<name>X6PDH1_RETFI</name>
<feature type="coiled-coil region" evidence="4">
    <location>
        <begin position="24"/>
        <end position="51"/>
    </location>
</feature>
<keyword evidence="1 3" id="KW-0853">WD repeat</keyword>
<dbReference type="InterPro" id="IPR015943">
    <property type="entry name" value="WD40/YVTN_repeat-like_dom_sf"/>
</dbReference>
<dbReference type="PROSITE" id="PS00678">
    <property type="entry name" value="WD_REPEATS_1"/>
    <property type="match status" value="1"/>
</dbReference>
<dbReference type="EMBL" id="ASPP01001006">
    <property type="protein sequence ID" value="ETO36104.1"/>
    <property type="molecule type" value="Genomic_DNA"/>
</dbReference>
<dbReference type="PANTHER" id="PTHR19848:SF8">
    <property type="entry name" value="F-BOX AND WD REPEAT DOMAIN CONTAINING 7"/>
    <property type="match status" value="1"/>
</dbReference>
<evidence type="ECO:0000256" key="4">
    <source>
        <dbReference type="SAM" id="Coils"/>
    </source>
</evidence>
<dbReference type="Proteomes" id="UP000023152">
    <property type="component" value="Unassembled WGS sequence"/>
</dbReference>
<reference evidence="5 6" key="1">
    <citation type="journal article" date="2013" name="Curr. Biol.">
        <title>The Genome of the Foraminiferan Reticulomyxa filosa.</title>
        <authorList>
            <person name="Glockner G."/>
            <person name="Hulsmann N."/>
            <person name="Schleicher M."/>
            <person name="Noegel A.A."/>
            <person name="Eichinger L."/>
            <person name="Gallinger C."/>
            <person name="Pawlowski J."/>
            <person name="Sierra R."/>
            <person name="Euteneuer U."/>
            <person name="Pillet L."/>
            <person name="Moustafa A."/>
            <person name="Platzer M."/>
            <person name="Groth M."/>
            <person name="Szafranski K."/>
            <person name="Schliwa M."/>
        </authorList>
    </citation>
    <scope>NUCLEOTIDE SEQUENCE [LARGE SCALE GENOMIC DNA]</scope>
</reference>
<comment type="caution">
    <text evidence="5">The sequence shown here is derived from an EMBL/GenBank/DDBJ whole genome shotgun (WGS) entry which is preliminary data.</text>
</comment>
<evidence type="ECO:0000256" key="2">
    <source>
        <dbReference type="ARBA" id="ARBA00022737"/>
    </source>
</evidence>
<protein>
    <submittedName>
        <fullName evidence="5">WD-repeat protein</fullName>
    </submittedName>
</protein>
<keyword evidence="2" id="KW-0677">Repeat</keyword>
<evidence type="ECO:0000256" key="3">
    <source>
        <dbReference type="PROSITE-ProRule" id="PRU00221"/>
    </source>
</evidence>
<dbReference type="PROSITE" id="PS50294">
    <property type="entry name" value="WD_REPEATS_REGION"/>
    <property type="match status" value="1"/>
</dbReference>
<keyword evidence="6" id="KW-1185">Reference proteome</keyword>
<organism evidence="5 6">
    <name type="scientific">Reticulomyxa filosa</name>
    <dbReference type="NCBI Taxonomy" id="46433"/>
    <lineage>
        <taxon>Eukaryota</taxon>
        <taxon>Sar</taxon>
        <taxon>Rhizaria</taxon>
        <taxon>Retaria</taxon>
        <taxon>Foraminifera</taxon>
        <taxon>Monothalamids</taxon>
        <taxon>Reticulomyxidae</taxon>
        <taxon>Reticulomyxa</taxon>
    </lineage>
</organism>
<feature type="repeat" description="WD" evidence="3">
    <location>
        <begin position="180"/>
        <end position="223"/>
    </location>
</feature>
<dbReference type="SMART" id="SM00320">
    <property type="entry name" value="WD40"/>
    <property type="match status" value="1"/>
</dbReference>
<proteinExistence type="predicted"/>
<keyword evidence="4" id="KW-0175">Coiled coil</keyword>
<dbReference type="Pfam" id="PF00400">
    <property type="entry name" value="WD40"/>
    <property type="match status" value="2"/>
</dbReference>
<evidence type="ECO:0000313" key="6">
    <source>
        <dbReference type="Proteomes" id="UP000023152"/>
    </source>
</evidence>
<feature type="non-terminal residue" evidence="5">
    <location>
        <position position="247"/>
    </location>
</feature>
<dbReference type="PROSITE" id="PS50082">
    <property type="entry name" value="WD_REPEATS_2"/>
    <property type="match status" value="1"/>
</dbReference>
<evidence type="ECO:0000313" key="5">
    <source>
        <dbReference type="EMBL" id="ETO36104.1"/>
    </source>
</evidence>
<feature type="non-terminal residue" evidence="5">
    <location>
        <position position="1"/>
    </location>
</feature>
<dbReference type="InterPro" id="IPR001680">
    <property type="entry name" value="WD40_rpt"/>
</dbReference>
<sequence>QWDEKEKEMKKLQNHFEQETFKYRADFELLNNRYQNELNQLKFENDKLRLNTNKSDIAGTEIEKQIQIRNTEINKLKQDVHLKDTQIADKDKLIQQTQKDVEIIKQDLHKEEQLSIHYKKFINQPKQKNSKLTQKFNDQNETEEKIQSFDTNKFLSTLSTPTHGIHFDTFRSSSKLLKTFTGHTSYVRGIDYSTFDDCQFICSGSHDKTVRVWDVDKSKQIQSFNGHSDSVYCVKFSSYHYHNHHQN</sequence>
<dbReference type="InterPro" id="IPR036322">
    <property type="entry name" value="WD40_repeat_dom_sf"/>
</dbReference>
<dbReference type="AlphaFoldDB" id="X6PDH1"/>